<dbReference type="InterPro" id="IPR006680">
    <property type="entry name" value="Amidohydro-rel"/>
</dbReference>
<gene>
    <name evidence="3" type="ORF">HZI73_23305</name>
</gene>
<evidence type="ECO:0000256" key="1">
    <source>
        <dbReference type="ARBA" id="ARBA00022801"/>
    </source>
</evidence>
<dbReference type="Pfam" id="PF01979">
    <property type="entry name" value="Amidohydro_1"/>
    <property type="match status" value="1"/>
</dbReference>
<dbReference type="PANTHER" id="PTHR43794">
    <property type="entry name" value="AMINOHYDROLASE SSNA-RELATED"/>
    <property type="match status" value="1"/>
</dbReference>
<dbReference type="EMBL" id="CP058649">
    <property type="protein sequence ID" value="QUI25040.1"/>
    <property type="molecule type" value="Genomic_DNA"/>
</dbReference>
<dbReference type="Gene3D" id="3.20.20.140">
    <property type="entry name" value="Metal-dependent hydrolases"/>
    <property type="match status" value="1"/>
</dbReference>
<accession>A0A8J8MNG4</accession>
<dbReference type="SUPFAM" id="SSF51556">
    <property type="entry name" value="Metallo-dependent hydrolases"/>
    <property type="match status" value="1"/>
</dbReference>
<feature type="domain" description="Amidohydrolase-related" evidence="2">
    <location>
        <begin position="53"/>
        <end position="392"/>
    </location>
</feature>
<dbReference type="Gene3D" id="2.30.40.10">
    <property type="entry name" value="Urease, subunit C, domain 1"/>
    <property type="match status" value="1"/>
</dbReference>
<dbReference type="SUPFAM" id="SSF51338">
    <property type="entry name" value="Composite domain of metallo-dependent hydrolases"/>
    <property type="match status" value="1"/>
</dbReference>
<sequence length="428" mass="47923">MKYDIGLNNAHVITYDGELLTGKYIYVKDGRIAKVSDRPLDDVKEVIDCSSYFVSPGLVNLHAHSPMHIFRGIAEDVSPDAWFNEEIWPYESKLVEEDVYYGSMLAILEMLNHGVTAFADHYFHAEMLAKAVLDTGIRGDIAPTLFGMNDGFDEQVEQVSQLIEAYNGNHGRLHMRMGPHSPYTCNDKQLKKVFDRAKDLQVGMHIHVSETEAQVKDCPYSETPIKLIAELGGFDIPAILGHALWIQEEDLDYINDRVTIAACPKTYMKLGMGYGNLWKYYKALPLAVGTDGAASSNSIRPVEQAMFFGLIGKFMTSNPQMYTVKDMWKMLMKGHDALSFNSGHIEEGYAADLVVWDLGSVQTMPVYNPITSILYSSNANNVLHTMVDGQFVKRDGQLRFNQGEVLREVKGRAKDIIGRGKGGTKLVF</sequence>
<dbReference type="PANTHER" id="PTHR43794:SF11">
    <property type="entry name" value="AMIDOHYDROLASE-RELATED DOMAIN-CONTAINING PROTEIN"/>
    <property type="match status" value="1"/>
</dbReference>
<evidence type="ECO:0000313" key="3">
    <source>
        <dbReference type="EMBL" id="QUI25040.1"/>
    </source>
</evidence>
<dbReference type="InterPro" id="IPR011059">
    <property type="entry name" value="Metal-dep_hydrolase_composite"/>
</dbReference>
<dbReference type="GO" id="GO:0016810">
    <property type="term" value="F:hydrolase activity, acting on carbon-nitrogen (but not peptide) bonds"/>
    <property type="evidence" value="ECO:0007669"/>
    <property type="project" value="InterPro"/>
</dbReference>
<evidence type="ECO:0000259" key="2">
    <source>
        <dbReference type="Pfam" id="PF01979"/>
    </source>
</evidence>
<name>A0A8J8MNG4_9FIRM</name>
<dbReference type="RefSeq" id="WP_212695739.1">
    <property type="nucleotide sequence ID" value="NZ_CP058649.1"/>
</dbReference>
<dbReference type="InterPro" id="IPR050287">
    <property type="entry name" value="MTA/SAH_deaminase"/>
</dbReference>
<evidence type="ECO:0000313" key="4">
    <source>
        <dbReference type="Proteomes" id="UP000683246"/>
    </source>
</evidence>
<reference evidence="3" key="1">
    <citation type="submission" date="2020-07" db="EMBL/GenBank/DDBJ databases">
        <title>Vallitalea pronyensis genome.</title>
        <authorList>
            <person name="Postec A."/>
        </authorList>
    </citation>
    <scope>NUCLEOTIDE SEQUENCE</scope>
    <source>
        <strain evidence="3">FatNI3</strain>
    </source>
</reference>
<dbReference type="Proteomes" id="UP000683246">
    <property type="component" value="Chromosome"/>
</dbReference>
<keyword evidence="1" id="KW-0378">Hydrolase</keyword>
<dbReference type="InterPro" id="IPR032466">
    <property type="entry name" value="Metal_Hydrolase"/>
</dbReference>
<dbReference type="KEGG" id="vpy:HZI73_23305"/>
<protein>
    <submittedName>
        <fullName evidence="3">Amidohydrolase family protein</fullName>
    </submittedName>
</protein>
<dbReference type="AlphaFoldDB" id="A0A8J8MNG4"/>
<proteinExistence type="predicted"/>
<organism evidence="3 4">
    <name type="scientific">Vallitalea pronyensis</name>
    <dbReference type="NCBI Taxonomy" id="1348613"/>
    <lineage>
        <taxon>Bacteria</taxon>
        <taxon>Bacillati</taxon>
        <taxon>Bacillota</taxon>
        <taxon>Clostridia</taxon>
        <taxon>Lachnospirales</taxon>
        <taxon>Vallitaleaceae</taxon>
        <taxon>Vallitalea</taxon>
    </lineage>
</organism>
<keyword evidence="4" id="KW-1185">Reference proteome</keyword>